<evidence type="ECO:0000256" key="2">
    <source>
        <dbReference type="ARBA" id="ARBA00022692"/>
    </source>
</evidence>
<dbReference type="GO" id="GO:0015086">
    <property type="term" value="F:cadmium ion transmembrane transporter activity"/>
    <property type="evidence" value="ECO:0007669"/>
    <property type="project" value="TreeGrafter"/>
</dbReference>
<evidence type="ECO:0000256" key="1">
    <source>
        <dbReference type="ARBA" id="ARBA00004141"/>
    </source>
</evidence>
<accession>A0AAV9PUA6</accession>
<gene>
    <name evidence="6" type="primary">SMF3_2</name>
    <name evidence="6" type="ORF">LTR25_011262</name>
</gene>
<dbReference type="PANTHER" id="PTHR11706">
    <property type="entry name" value="SOLUTE CARRIER PROTEIN FAMILY 11 MEMBER"/>
    <property type="match status" value="1"/>
</dbReference>
<dbReference type="GO" id="GO:0005886">
    <property type="term" value="C:plasma membrane"/>
    <property type="evidence" value="ECO:0007669"/>
    <property type="project" value="TreeGrafter"/>
</dbReference>
<dbReference type="PRINTS" id="PR00447">
    <property type="entry name" value="NATRESASSCMP"/>
</dbReference>
<reference evidence="6 7" key="1">
    <citation type="submission" date="2023-06" db="EMBL/GenBank/DDBJ databases">
        <title>Black Yeasts Isolated from many extreme environments.</title>
        <authorList>
            <person name="Coleine C."/>
            <person name="Stajich J.E."/>
            <person name="Selbmann L."/>
        </authorList>
    </citation>
    <scope>NUCLEOTIDE SEQUENCE [LARGE SCALE GENOMIC DNA]</scope>
    <source>
        <strain evidence="6 7">CCFEE 5887</strain>
    </source>
</reference>
<feature type="transmembrane region" description="Helical" evidence="5">
    <location>
        <begin position="52"/>
        <end position="71"/>
    </location>
</feature>
<evidence type="ECO:0000256" key="3">
    <source>
        <dbReference type="ARBA" id="ARBA00022989"/>
    </source>
</evidence>
<evidence type="ECO:0000313" key="6">
    <source>
        <dbReference type="EMBL" id="KAK5526230.1"/>
    </source>
</evidence>
<dbReference type="GO" id="GO:0034755">
    <property type="term" value="P:iron ion transmembrane transport"/>
    <property type="evidence" value="ECO:0007669"/>
    <property type="project" value="TreeGrafter"/>
</dbReference>
<dbReference type="Pfam" id="PF01566">
    <property type="entry name" value="Nramp"/>
    <property type="match status" value="1"/>
</dbReference>
<dbReference type="EMBL" id="JAXLQG010000247">
    <property type="protein sequence ID" value="KAK5526230.1"/>
    <property type="molecule type" value="Genomic_DNA"/>
</dbReference>
<evidence type="ECO:0000256" key="4">
    <source>
        <dbReference type="ARBA" id="ARBA00023136"/>
    </source>
</evidence>
<evidence type="ECO:0000256" key="5">
    <source>
        <dbReference type="SAM" id="Phobius"/>
    </source>
</evidence>
<keyword evidence="4 5" id="KW-0472">Membrane</keyword>
<dbReference type="InterPro" id="IPR001046">
    <property type="entry name" value="NRAMP_fam"/>
</dbReference>
<dbReference type="Proteomes" id="UP001345827">
    <property type="component" value="Unassembled WGS sequence"/>
</dbReference>
<feature type="non-terminal residue" evidence="6">
    <location>
        <position position="96"/>
    </location>
</feature>
<dbReference type="PANTHER" id="PTHR11706:SF101">
    <property type="entry name" value="MANGANESE TRANSPORTER SMF1"/>
    <property type="match status" value="1"/>
</dbReference>
<name>A0AAV9PUA6_9PEZI</name>
<protein>
    <submittedName>
        <fullName evidence="6">NRAMP-like transporter smf-3</fullName>
    </submittedName>
</protein>
<keyword evidence="3 5" id="KW-1133">Transmembrane helix</keyword>
<keyword evidence="7" id="KW-1185">Reference proteome</keyword>
<proteinExistence type="predicted"/>
<dbReference type="GO" id="GO:0030026">
    <property type="term" value="P:intracellular manganese ion homeostasis"/>
    <property type="evidence" value="ECO:0007669"/>
    <property type="project" value="TreeGrafter"/>
</dbReference>
<comment type="caution">
    <text evidence="6">The sequence shown here is derived from an EMBL/GenBank/DDBJ whole genome shotgun (WGS) entry which is preliminary data.</text>
</comment>
<dbReference type="AlphaFoldDB" id="A0AAV9PUA6"/>
<evidence type="ECO:0000313" key="7">
    <source>
        <dbReference type="Proteomes" id="UP001345827"/>
    </source>
</evidence>
<sequence>MAGQMVSEGIFEWTVKPWMRRLITRYISIVPSIIIARAVGKNGLNRTLTATQVVSSVIPSFVTAPLVYFTCRSSIMTVRVDFQGRRGEGEAIDMRN</sequence>
<comment type="subcellular location">
    <subcellularLocation>
        <location evidence="1">Membrane</location>
        <topology evidence="1">Multi-pass membrane protein</topology>
    </subcellularLocation>
</comment>
<dbReference type="GO" id="GO:0005384">
    <property type="term" value="F:manganese ion transmembrane transporter activity"/>
    <property type="evidence" value="ECO:0007669"/>
    <property type="project" value="TreeGrafter"/>
</dbReference>
<organism evidence="6 7">
    <name type="scientific">Vermiconidia calcicola</name>
    <dbReference type="NCBI Taxonomy" id="1690605"/>
    <lineage>
        <taxon>Eukaryota</taxon>
        <taxon>Fungi</taxon>
        <taxon>Dikarya</taxon>
        <taxon>Ascomycota</taxon>
        <taxon>Pezizomycotina</taxon>
        <taxon>Dothideomycetes</taxon>
        <taxon>Dothideomycetidae</taxon>
        <taxon>Mycosphaerellales</taxon>
        <taxon>Extremaceae</taxon>
        <taxon>Vermiconidia</taxon>
    </lineage>
</organism>
<feature type="transmembrane region" description="Helical" evidence="5">
    <location>
        <begin position="22"/>
        <end position="40"/>
    </location>
</feature>
<keyword evidence="2 5" id="KW-0812">Transmembrane</keyword>